<evidence type="ECO:0000313" key="1">
    <source>
        <dbReference type="EMBL" id="MBL0408544.1"/>
    </source>
</evidence>
<dbReference type="RefSeq" id="WP_202066512.1">
    <property type="nucleotide sequence ID" value="NZ_JAEQMY010000272.1"/>
</dbReference>
<proteinExistence type="predicted"/>
<dbReference type="EMBL" id="JAEQMY010000272">
    <property type="protein sequence ID" value="MBL0408544.1"/>
    <property type="molecule type" value="Genomic_DNA"/>
</dbReference>
<gene>
    <name evidence="1" type="ORF">JKG68_32295</name>
</gene>
<protein>
    <submittedName>
        <fullName evidence="1">Uncharacterized protein</fullName>
    </submittedName>
</protein>
<name>A0A936ZJZ6_9HYPH</name>
<dbReference type="Proteomes" id="UP000605848">
    <property type="component" value="Unassembled WGS sequence"/>
</dbReference>
<comment type="caution">
    <text evidence="1">The sequence shown here is derived from an EMBL/GenBank/DDBJ whole genome shotgun (WGS) entry which is preliminary data.</text>
</comment>
<sequence length="108" mass="12049">MKLDDPFPLEAVSSRVRAAVLYEFQGRCPSIREMTRIPDKQWLATPGIGRTALGEIRSVADDRPSSPAASAQVTDAELLERLEFLQKELQGIYTMLKGRMVEATRIDA</sequence>
<reference evidence="1" key="1">
    <citation type="submission" date="2021-01" db="EMBL/GenBank/DDBJ databases">
        <title>Microvirga sp.</title>
        <authorList>
            <person name="Kim M.K."/>
        </authorList>
    </citation>
    <scope>NUCLEOTIDE SEQUENCE</scope>
    <source>
        <strain evidence="1">5420S-16</strain>
    </source>
</reference>
<dbReference type="AlphaFoldDB" id="A0A936ZJZ6"/>
<organism evidence="1 2">
    <name type="scientific">Microvirga aerilata</name>
    <dbReference type="NCBI Taxonomy" id="670292"/>
    <lineage>
        <taxon>Bacteria</taxon>
        <taxon>Pseudomonadati</taxon>
        <taxon>Pseudomonadota</taxon>
        <taxon>Alphaproteobacteria</taxon>
        <taxon>Hyphomicrobiales</taxon>
        <taxon>Methylobacteriaceae</taxon>
        <taxon>Microvirga</taxon>
    </lineage>
</organism>
<keyword evidence="2" id="KW-1185">Reference proteome</keyword>
<accession>A0A936ZJZ6</accession>
<evidence type="ECO:0000313" key="2">
    <source>
        <dbReference type="Proteomes" id="UP000605848"/>
    </source>
</evidence>